<dbReference type="OrthoDB" id="5417695at2759"/>
<dbReference type="Proteomes" id="UP000078343">
    <property type="component" value="Unassembled WGS sequence"/>
</dbReference>
<evidence type="ECO:0000313" key="2">
    <source>
        <dbReference type="EMBL" id="OAP60429.1"/>
    </source>
</evidence>
<name>A0A178ZKW0_9EURO</name>
<feature type="compositionally biased region" description="Basic residues" evidence="1">
    <location>
        <begin position="127"/>
        <end position="137"/>
    </location>
</feature>
<dbReference type="RefSeq" id="XP_018693796.1">
    <property type="nucleotide sequence ID" value="XM_018836943.1"/>
</dbReference>
<comment type="caution">
    <text evidence="2">The sequence shown here is derived from an EMBL/GenBank/DDBJ whole genome shotgun (WGS) entry which is preliminary data.</text>
</comment>
<reference evidence="2 3" key="1">
    <citation type="submission" date="2016-04" db="EMBL/GenBank/DDBJ databases">
        <title>Draft genome of Fonsecaea erecta CBS 125763.</title>
        <authorList>
            <person name="Weiss V.A."/>
            <person name="Vicente V.A."/>
            <person name="Raittz R.T."/>
            <person name="Moreno L.F."/>
            <person name="De Souza E.M."/>
            <person name="Pedrosa F.O."/>
            <person name="Steffens M.B."/>
            <person name="Faoro H."/>
            <person name="Tadra-Sfeir M.Z."/>
            <person name="Najafzadeh M.J."/>
            <person name="Felipe M.S."/>
            <person name="Teixeira M."/>
            <person name="Sun J."/>
            <person name="Xi L."/>
            <person name="Gomes R."/>
            <person name="De Azevedo C.M."/>
            <person name="Salgado C.G."/>
            <person name="Da Silva M.B."/>
            <person name="Nascimento M.F."/>
            <person name="Queiroz-Telles F."/>
            <person name="Attili D.S."/>
            <person name="Gorbushina A."/>
        </authorList>
    </citation>
    <scope>NUCLEOTIDE SEQUENCE [LARGE SCALE GENOMIC DNA]</scope>
    <source>
        <strain evidence="2 3">CBS 125763</strain>
    </source>
</reference>
<accession>A0A178ZKW0</accession>
<organism evidence="2 3">
    <name type="scientific">Fonsecaea erecta</name>
    <dbReference type="NCBI Taxonomy" id="1367422"/>
    <lineage>
        <taxon>Eukaryota</taxon>
        <taxon>Fungi</taxon>
        <taxon>Dikarya</taxon>
        <taxon>Ascomycota</taxon>
        <taxon>Pezizomycotina</taxon>
        <taxon>Eurotiomycetes</taxon>
        <taxon>Chaetothyriomycetidae</taxon>
        <taxon>Chaetothyriales</taxon>
        <taxon>Herpotrichiellaceae</taxon>
        <taxon>Fonsecaea</taxon>
    </lineage>
</organism>
<dbReference type="EMBL" id="LVYI01000004">
    <property type="protein sequence ID" value="OAP60429.1"/>
    <property type="molecule type" value="Genomic_DNA"/>
</dbReference>
<feature type="region of interest" description="Disordered" evidence="1">
    <location>
        <begin position="1"/>
        <end position="32"/>
    </location>
</feature>
<feature type="compositionally biased region" description="Basic and acidic residues" evidence="1">
    <location>
        <begin position="1"/>
        <end position="23"/>
    </location>
</feature>
<dbReference type="AlphaFoldDB" id="A0A178ZKW0"/>
<evidence type="ECO:0000256" key="1">
    <source>
        <dbReference type="SAM" id="MobiDB-lite"/>
    </source>
</evidence>
<sequence length="384" mass="43656">MARTRATDHRRALSESEQRKFDSVDQQQRQQQRFFRPDENQEFQHEWHGPVRRFEILKSATLGLVCPQNLLLTVIDVDAGIVQTGHLTDLSTLPSSGNDPAFVTSNMKWWKQKLVLPPSFQVFPGTAHHRHPHHKWQRGGDVPREGSEVTGLPPAPQHETARQLYGNPSADPLNVLAKSKSRKRFDDSKRDDPYPMAEIKYQGWQGFTRMSISLTLYNITRDMHYAPSTMQEPQNTTNDIRSHYSITRSGWKREYILTRSSSSLNYKWHSPASHNNQILSIPAVDDGFDLANGNLVLEDPQGTLVAVYKQRRDHEVLGTLTVFLAYVAGGAGNGSHVDENGRQYVRRNSRTESLDERMSLEAVVASCLAVVMYERVGWQNLLGN</sequence>
<feature type="region of interest" description="Disordered" evidence="1">
    <location>
        <begin position="126"/>
        <end position="191"/>
    </location>
</feature>
<protein>
    <submittedName>
        <fullName evidence="2">Uncharacterized protein</fullName>
    </submittedName>
</protein>
<keyword evidence="3" id="KW-1185">Reference proteome</keyword>
<evidence type="ECO:0000313" key="3">
    <source>
        <dbReference type="Proteomes" id="UP000078343"/>
    </source>
</evidence>
<gene>
    <name evidence="2" type="ORF">AYL99_05431</name>
</gene>
<proteinExistence type="predicted"/>
<dbReference type="GeneID" id="30009599"/>